<evidence type="ECO:0000313" key="1">
    <source>
        <dbReference type="EMBL" id="KAG5561580.1"/>
    </source>
</evidence>
<evidence type="ECO:0000313" key="2">
    <source>
        <dbReference type="Proteomes" id="UP000823749"/>
    </source>
</evidence>
<keyword evidence="2" id="KW-1185">Reference proteome</keyword>
<name>A0AAV6L966_9ERIC</name>
<proteinExistence type="predicted"/>
<protein>
    <submittedName>
        <fullName evidence="1">Uncharacterized protein</fullName>
    </submittedName>
</protein>
<organism evidence="1 2">
    <name type="scientific">Rhododendron griersonianum</name>
    <dbReference type="NCBI Taxonomy" id="479676"/>
    <lineage>
        <taxon>Eukaryota</taxon>
        <taxon>Viridiplantae</taxon>
        <taxon>Streptophyta</taxon>
        <taxon>Embryophyta</taxon>
        <taxon>Tracheophyta</taxon>
        <taxon>Spermatophyta</taxon>
        <taxon>Magnoliopsida</taxon>
        <taxon>eudicotyledons</taxon>
        <taxon>Gunneridae</taxon>
        <taxon>Pentapetalae</taxon>
        <taxon>asterids</taxon>
        <taxon>Ericales</taxon>
        <taxon>Ericaceae</taxon>
        <taxon>Ericoideae</taxon>
        <taxon>Rhodoreae</taxon>
        <taxon>Rhododendron</taxon>
    </lineage>
</organism>
<comment type="caution">
    <text evidence="1">The sequence shown here is derived from an EMBL/GenBank/DDBJ whole genome shotgun (WGS) entry which is preliminary data.</text>
</comment>
<gene>
    <name evidence="1" type="ORF">RHGRI_004583</name>
</gene>
<dbReference type="Proteomes" id="UP000823749">
    <property type="component" value="Chromosome 2"/>
</dbReference>
<reference evidence="1" key="1">
    <citation type="submission" date="2020-08" db="EMBL/GenBank/DDBJ databases">
        <title>Plant Genome Project.</title>
        <authorList>
            <person name="Zhang R.-G."/>
        </authorList>
    </citation>
    <scope>NUCLEOTIDE SEQUENCE</scope>
    <source>
        <strain evidence="1">WSP0</strain>
        <tissue evidence="1">Leaf</tissue>
    </source>
</reference>
<dbReference type="AlphaFoldDB" id="A0AAV6L966"/>
<dbReference type="EMBL" id="JACTNZ010000002">
    <property type="protein sequence ID" value="KAG5561580.1"/>
    <property type="molecule type" value="Genomic_DNA"/>
</dbReference>
<accession>A0AAV6L966</accession>
<sequence length="91" mass="10462">MMNYFTKGKHNRSFIIVIHLNSEVSLTERKEIENAKKKKIAGIEKKKGEQNGTNKRCGNHGQTITISDRQVCPTLFGCLVFRPEERELTIE</sequence>